<sequence length="74" mass="8337">MDDDSIRNKQLMRANYIVHMNVSAMPRTFLHIEALKKTKGFLSAYLDKPLICSTTPLTVPNSSPSIRPTAYGLR</sequence>
<evidence type="ECO:0000313" key="2">
    <source>
        <dbReference type="Proteomes" id="UP001457282"/>
    </source>
</evidence>
<keyword evidence="2" id="KW-1185">Reference proteome</keyword>
<accession>A0AAW1XGZ0</accession>
<organism evidence="1 2">
    <name type="scientific">Rubus argutus</name>
    <name type="common">Southern blackberry</name>
    <dbReference type="NCBI Taxonomy" id="59490"/>
    <lineage>
        <taxon>Eukaryota</taxon>
        <taxon>Viridiplantae</taxon>
        <taxon>Streptophyta</taxon>
        <taxon>Embryophyta</taxon>
        <taxon>Tracheophyta</taxon>
        <taxon>Spermatophyta</taxon>
        <taxon>Magnoliopsida</taxon>
        <taxon>eudicotyledons</taxon>
        <taxon>Gunneridae</taxon>
        <taxon>Pentapetalae</taxon>
        <taxon>rosids</taxon>
        <taxon>fabids</taxon>
        <taxon>Rosales</taxon>
        <taxon>Rosaceae</taxon>
        <taxon>Rosoideae</taxon>
        <taxon>Rosoideae incertae sedis</taxon>
        <taxon>Rubus</taxon>
    </lineage>
</organism>
<evidence type="ECO:0000313" key="1">
    <source>
        <dbReference type="EMBL" id="KAK9935767.1"/>
    </source>
</evidence>
<proteinExistence type="predicted"/>
<protein>
    <submittedName>
        <fullName evidence="1">Uncharacterized protein</fullName>
    </submittedName>
</protein>
<dbReference type="EMBL" id="JBEDUW010000004">
    <property type="protein sequence ID" value="KAK9935767.1"/>
    <property type="molecule type" value="Genomic_DNA"/>
</dbReference>
<reference evidence="1 2" key="1">
    <citation type="journal article" date="2023" name="G3 (Bethesda)">
        <title>A chromosome-length genome assembly and annotation of blackberry (Rubus argutus, cv. 'Hillquist').</title>
        <authorList>
            <person name="Bruna T."/>
            <person name="Aryal R."/>
            <person name="Dudchenko O."/>
            <person name="Sargent D.J."/>
            <person name="Mead D."/>
            <person name="Buti M."/>
            <person name="Cavallini A."/>
            <person name="Hytonen T."/>
            <person name="Andres J."/>
            <person name="Pham M."/>
            <person name="Weisz D."/>
            <person name="Mascagni F."/>
            <person name="Usai G."/>
            <person name="Natali L."/>
            <person name="Bassil N."/>
            <person name="Fernandez G.E."/>
            <person name="Lomsadze A."/>
            <person name="Armour M."/>
            <person name="Olukolu B."/>
            <person name="Poorten T."/>
            <person name="Britton C."/>
            <person name="Davik J."/>
            <person name="Ashrafi H."/>
            <person name="Aiden E.L."/>
            <person name="Borodovsky M."/>
            <person name="Worthington M."/>
        </authorList>
    </citation>
    <scope>NUCLEOTIDE SEQUENCE [LARGE SCALE GENOMIC DNA]</scope>
    <source>
        <strain evidence="1">PI 553951</strain>
    </source>
</reference>
<gene>
    <name evidence="1" type="ORF">M0R45_022852</name>
</gene>
<dbReference type="AlphaFoldDB" id="A0AAW1XGZ0"/>
<dbReference type="Proteomes" id="UP001457282">
    <property type="component" value="Unassembled WGS sequence"/>
</dbReference>
<comment type="caution">
    <text evidence="1">The sequence shown here is derived from an EMBL/GenBank/DDBJ whole genome shotgun (WGS) entry which is preliminary data.</text>
</comment>
<name>A0AAW1XGZ0_RUBAR</name>